<keyword evidence="3" id="KW-1185">Reference proteome</keyword>
<accession>A0A9P8MN84</accession>
<evidence type="ECO:0000259" key="1">
    <source>
        <dbReference type="Pfam" id="PF01636"/>
    </source>
</evidence>
<dbReference type="InterPro" id="IPR051678">
    <property type="entry name" value="AGP_Transferase"/>
</dbReference>
<dbReference type="AlphaFoldDB" id="A0A9P8MN84"/>
<organism evidence="2 3">
    <name type="scientific">Hirsutella rhossiliensis</name>
    <dbReference type="NCBI Taxonomy" id="111463"/>
    <lineage>
        <taxon>Eukaryota</taxon>
        <taxon>Fungi</taxon>
        <taxon>Dikarya</taxon>
        <taxon>Ascomycota</taxon>
        <taxon>Pezizomycotina</taxon>
        <taxon>Sordariomycetes</taxon>
        <taxon>Hypocreomycetidae</taxon>
        <taxon>Hypocreales</taxon>
        <taxon>Ophiocordycipitaceae</taxon>
        <taxon>Hirsutella</taxon>
    </lineage>
</organism>
<dbReference type="OrthoDB" id="5404599at2759"/>
<evidence type="ECO:0000313" key="2">
    <source>
        <dbReference type="EMBL" id="KAH0957086.1"/>
    </source>
</evidence>
<comment type="caution">
    <text evidence="2">The sequence shown here is derived from an EMBL/GenBank/DDBJ whole genome shotgun (WGS) entry which is preliminary data.</text>
</comment>
<reference evidence="2" key="1">
    <citation type="submission" date="2021-09" db="EMBL/GenBank/DDBJ databases">
        <title>A high-quality genome of the endoparasitic fungus Hirsutella rhossiliensis with a comparison of Hirsutella genomes reveals transposable elements contributing to genome size variation.</title>
        <authorList>
            <person name="Lin R."/>
            <person name="Jiao Y."/>
            <person name="Sun X."/>
            <person name="Ling J."/>
            <person name="Xie B."/>
            <person name="Cheng X."/>
        </authorList>
    </citation>
    <scope>NUCLEOTIDE SEQUENCE</scope>
    <source>
        <strain evidence="2">HR02</strain>
    </source>
</reference>
<proteinExistence type="predicted"/>
<feature type="domain" description="Aminoglycoside phosphotransferase" evidence="1">
    <location>
        <begin position="70"/>
        <end position="211"/>
    </location>
</feature>
<dbReference type="PANTHER" id="PTHR21310">
    <property type="entry name" value="AMINOGLYCOSIDE PHOSPHOTRANSFERASE-RELATED-RELATED"/>
    <property type="match status" value="1"/>
</dbReference>
<dbReference type="RefSeq" id="XP_044714600.1">
    <property type="nucleotide sequence ID" value="XM_044870304.1"/>
</dbReference>
<dbReference type="Gene3D" id="3.90.1200.10">
    <property type="match status" value="1"/>
</dbReference>
<protein>
    <submittedName>
        <fullName evidence="2">Phosphotransferase enzyme family domain-containing protein</fullName>
    </submittedName>
</protein>
<sequence>MSTDKADTFSIEISSLPDIRRAEVDFRETSFFRRHASLPSPNDVLTVREKRYSNIAVYESLNLVVKFGHQNWLRLEEAQENVTAQLRQIANALKRLRQSPSGPWIGSINGGAVQDRYFRLDYEKGPFYSIKAFNDWVFAAATRQRPGPADKGEITFAHGDINLGNILVQGAPGSFKIVGLIDWEHAGWYPEFWEYFKLLCAVERSHEWRSGGWADKVMENFAHEFEILAEYFMWRCQ</sequence>
<dbReference type="Pfam" id="PF01636">
    <property type="entry name" value="APH"/>
    <property type="match status" value="1"/>
</dbReference>
<dbReference type="Proteomes" id="UP000824596">
    <property type="component" value="Unassembled WGS sequence"/>
</dbReference>
<dbReference type="SUPFAM" id="SSF56112">
    <property type="entry name" value="Protein kinase-like (PK-like)"/>
    <property type="match status" value="1"/>
</dbReference>
<gene>
    <name evidence="2" type="ORF">HRG_11834</name>
</gene>
<dbReference type="GeneID" id="68360962"/>
<name>A0A9P8MN84_9HYPO</name>
<evidence type="ECO:0000313" key="3">
    <source>
        <dbReference type="Proteomes" id="UP000824596"/>
    </source>
</evidence>
<dbReference type="EMBL" id="JAIZPD010000023">
    <property type="protein sequence ID" value="KAH0957086.1"/>
    <property type="molecule type" value="Genomic_DNA"/>
</dbReference>
<dbReference type="InterPro" id="IPR011009">
    <property type="entry name" value="Kinase-like_dom_sf"/>
</dbReference>
<dbReference type="InterPro" id="IPR002575">
    <property type="entry name" value="Aminoglycoside_PTrfase"/>
</dbReference>
<dbReference type="PANTHER" id="PTHR21310:SF15">
    <property type="entry name" value="AMINOGLYCOSIDE PHOSPHOTRANSFERASE DOMAIN-CONTAINING PROTEIN"/>
    <property type="match status" value="1"/>
</dbReference>